<feature type="region of interest" description="Disordered" evidence="3">
    <location>
        <begin position="24"/>
        <end position="47"/>
    </location>
</feature>
<dbReference type="SMART" id="SM00369">
    <property type="entry name" value="LRR_TYP"/>
    <property type="match status" value="3"/>
</dbReference>
<evidence type="ECO:0000256" key="1">
    <source>
        <dbReference type="ARBA" id="ARBA00022614"/>
    </source>
</evidence>
<dbReference type="Pfam" id="PF23598">
    <property type="entry name" value="LRR_14"/>
    <property type="match status" value="1"/>
</dbReference>
<keyword evidence="1" id="KW-0433">Leucine-rich repeat</keyword>
<dbReference type="InterPro" id="IPR055414">
    <property type="entry name" value="LRR_R13L4/SHOC2-like"/>
</dbReference>
<organism evidence="5 6">
    <name type="scientific">Tuber aestivum</name>
    <name type="common">summer truffle</name>
    <dbReference type="NCBI Taxonomy" id="59557"/>
    <lineage>
        <taxon>Eukaryota</taxon>
        <taxon>Fungi</taxon>
        <taxon>Dikarya</taxon>
        <taxon>Ascomycota</taxon>
        <taxon>Pezizomycotina</taxon>
        <taxon>Pezizomycetes</taxon>
        <taxon>Pezizales</taxon>
        <taxon>Tuberaceae</taxon>
        <taxon>Tuber</taxon>
    </lineage>
</organism>
<evidence type="ECO:0000256" key="2">
    <source>
        <dbReference type="ARBA" id="ARBA00022737"/>
    </source>
</evidence>
<dbReference type="Pfam" id="PF10428">
    <property type="entry name" value="SOG2"/>
    <property type="match status" value="2"/>
</dbReference>
<dbReference type="Proteomes" id="UP001412239">
    <property type="component" value="Unassembled WGS sequence"/>
</dbReference>
<keyword evidence="6" id="KW-1185">Reference proteome</keyword>
<dbReference type="InterPro" id="IPR032675">
    <property type="entry name" value="LRR_dom_sf"/>
</dbReference>
<dbReference type="InterPro" id="IPR050216">
    <property type="entry name" value="LRR_domain-containing"/>
</dbReference>
<feature type="region of interest" description="Disordered" evidence="3">
    <location>
        <begin position="662"/>
        <end position="685"/>
    </location>
</feature>
<evidence type="ECO:0000256" key="3">
    <source>
        <dbReference type="SAM" id="MobiDB-lite"/>
    </source>
</evidence>
<dbReference type="InterPro" id="IPR019487">
    <property type="entry name" value="RAM_signalling_pathway_SOG2"/>
</dbReference>
<sequence length="940" mass="102071">MNGFELASYKASTMRSDITTIYHPSPPPSLAGNVSSGNTPGYRQSPPVPIDKTTCIALVTNALKEAREKNREAELKGRGNNSPDLGAQQLFYQRSGVTIDLSHQKISNIPLEVIELIKDEIERLALAHNQLTSFSEEFSSLPRLRYLNLRSNFLREFPLPLTKLPSLEILDVSRNRLRSLPQDFGKLISLKVLSMSKNKINELPTYIGDMNELKILKLDHNPILFPPKDVLENGEADRDTWLETVKRFLKNHAERSNPSLDTESATSSDEGGGDNDFSSLNTTVARTPSFESETPEPSLSTLRPLKPVGEVTMPGPNGPQKGSLPRRPQKQPTLSPSPALSTPTLTSPSQSQINSSANSSQTERSRSNSESTVQAHRGNRRMGMLGPRKTSNVPAAEGLRTVEEQKTLKHQRGYSHDSIIDSAQRSAHMGKAIDGSSRSPTDKERQPGPYFRRLSSLPENKRTSLSSARVGEAARGILYAMSTLQRPIEQYVQSAGDPNGSPHHKVERVLYNGNLHIGSLVGSLEAYEEKDDETAVDKVVDTCCACLAAFKQVLNMVQSDSREIGAGMVGADARYMRTLLLMVYGSYVEIQSSYDIIKPLIVGQSSDSTLRSHNQGNLATRYPPNSNGNLRVKSASTASSTTAIATSIVSISQSAVAPQALPTPRGDIFAPPPTPGFQSNLSHSSDGGFDHDEPLYGKFQAATAAALSTLPIIDREIKMAVTQNLQPSTTLKLREVSSLCATGAEAARRLSKTKWDAIRDGDIVERRKFWEDTNKFTNLVISIAELIKSVTQEYAFPRPTLAAVGTVVRPTKDLYILMNSSSFRHMAESQQPSPHNGGSLSPTPYSTSFPYQPITATPLSAALGHAAQATMPQGYPVHGPMGMGGANGFGSRSATLLSQTHPTMTSAVGEIGMQFGNGIMPPGLMSPGAVRDIKPQHSLK</sequence>
<feature type="region of interest" description="Disordered" evidence="3">
    <location>
        <begin position="253"/>
        <end position="467"/>
    </location>
</feature>
<dbReference type="GO" id="GO:0005737">
    <property type="term" value="C:cytoplasm"/>
    <property type="evidence" value="ECO:0007669"/>
    <property type="project" value="TreeGrafter"/>
</dbReference>
<proteinExistence type="predicted"/>
<dbReference type="Gene3D" id="3.80.10.10">
    <property type="entry name" value="Ribonuclease Inhibitor"/>
    <property type="match status" value="1"/>
</dbReference>
<evidence type="ECO:0000259" key="4">
    <source>
        <dbReference type="Pfam" id="PF23598"/>
    </source>
</evidence>
<reference evidence="5" key="1">
    <citation type="submission" date="2015-10" db="EMBL/GenBank/DDBJ databases">
        <authorList>
            <person name="Regsiter A."/>
            <person name="william w."/>
        </authorList>
    </citation>
    <scope>NUCLEOTIDE SEQUENCE</scope>
    <source>
        <strain evidence="5">Montdore</strain>
    </source>
</reference>
<protein>
    <recommendedName>
        <fullName evidence="4">Disease resistance R13L4/SHOC-2-like LRR domain-containing protein</fullName>
    </recommendedName>
</protein>
<feature type="compositionally biased region" description="Polar residues" evidence="3">
    <location>
        <begin position="32"/>
        <end position="42"/>
    </location>
</feature>
<evidence type="ECO:0000313" key="5">
    <source>
        <dbReference type="EMBL" id="CUS09389.1"/>
    </source>
</evidence>
<dbReference type="PANTHER" id="PTHR48051">
    <property type="match status" value="1"/>
</dbReference>
<gene>
    <name evidence="5" type="ORF">GSTUAT00006511001</name>
</gene>
<name>A0A292PPB4_9PEZI</name>
<dbReference type="AlphaFoldDB" id="A0A292PPB4"/>
<feature type="compositionally biased region" description="Polar residues" evidence="3">
    <location>
        <begin position="276"/>
        <end position="301"/>
    </location>
</feature>
<dbReference type="PANTHER" id="PTHR48051:SF1">
    <property type="entry name" value="RAS SUPPRESSOR PROTEIN 1"/>
    <property type="match status" value="1"/>
</dbReference>
<dbReference type="InterPro" id="IPR003591">
    <property type="entry name" value="Leu-rich_rpt_typical-subtyp"/>
</dbReference>
<feature type="region of interest" description="Disordered" evidence="3">
    <location>
        <begin position="612"/>
        <end position="634"/>
    </location>
</feature>
<dbReference type="SUPFAM" id="SSF52075">
    <property type="entry name" value="Outer arm dynein light chain 1"/>
    <property type="match status" value="1"/>
</dbReference>
<dbReference type="EMBL" id="LN891083">
    <property type="protein sequence ID" value="CUS09389.1"/>
    <property type="molecule type" value="Genomic_DNA"/>
</dbReference>
<accession>A0A292PPB4</accession>
<feature type="compositionally biased region" description="Polar residues" evidence="3">
    <location>
        <begin position="256"/>
        <end position="269"/>
    </location>
</feature>
<feature type="compositionally biased region" description="Low complexity" evidence="3">
    <location>
        <begin position="331"/>
        <end position="361"/>
    </location>
</feature>
<feature type="compositionally biased region" description="Polar residues" evidence="3">
    <location>
        <begin position="612"/>
        <end position="629"/>
    </location>
</feature>
<evidence type="ECO:0000313" key="6">
    <source>
        <dbReference type="Proteomes" id="UP001412239"/>
    </source>
</evidence>
<feature type="domain" description="Disease resistance R13L4/SHOC-2-like LRR" evidence="4">
    <location>
        <begin position="136"/>
        <end position="218"/>
    </location>
</feature>
<keyword evidence="2" id="KW-0677">Repeat</keyword>
<dbReference type="SMART" id="SM00364">
    <property type="entry name" value="LRR_BAC"/>
    <property type="match status" value="4"/>
</dbReference>
<feature type="compositionally biased region" description="Polar residues" evidence="3">
    <location>
        <begin position="676"/>
        <end position="685"/>
    </location>
</feature>
<feature type="region of interest" description="Disordered" evidence="3">
    <location>
        <begin position="826"/>
        <end position="846"/>
    </location>
</feature>